<comment type="caution">
    <text evidence="1">The sequence shown here is derived from an EMBL/GenBank/DDBJ whole genome shotgun (WGS) entry which is preliminary data.</text>
</comment>
<evidence type="ECO:0000313" key="2">
    <source>
        <dbReference type="Proteomes" id="UP001439875"/>
    </source>
</evidence>
<proteinExistence type="predicted"/>
<sequence length="234" mass="26077">MRIDNYGSRYHRRTKKKKTNIVLNGLIGFVLLLIIVVSINIFFGGNDDERAEQNVEETKGETSNAPEETEDESSQVNEDEASEEETETEQSSTDVSGENEEEADEEEADEEEMDENEVDEEESGEAVVSEGGSSPNVVKTIVNPAWKPVGTVQTGEHHNTYDGVDWDEMVDAISYATGISEDQMTIHFLGNNGPNKSVGTVYTKGKTEIYRVYIEWVEGQGWKPTQVEQLSAIE</sequence>
<evidence type="ECO:0000313" key="1">
    <source>
        <dbReference type="EMBL" id="MEQ2526279.1"/>
    </source>
</evidence>
<gene>
    <name evidence="1" type="ORF">WMO40_06160</name>
</gene>
<accession>A0ACC6S8E0</accession>
<dbReference type="Proteomes" id="UP001439875">
    <property type="component" value="Unassembled WGS sequence"/>
</dbReference>
<name>A0ACC6S8E0_9BACI</name>
<protein>
    <submittedName>
        <fullName evidence="1">YrrS family protein</fullName>
    </submittedName>
</protein>
<keyword evidence="2" id="KW-1185">Reference proteome</keyword>
<reference evidence="1" key="1">
    <citation type="submission" date="2024-03" db="EMBL/GenBank/DDBJ databases">
        <title>Human intestinal bacterial collection.</title>
        <authorList>
            <person name="Pauvert C."/>
            <person name="Hitch T.C.A."/>
            <person name="Clavel T."/>
        </authorList>
    </citation>
    <scope>NUCLEOTIDE SEQUENCE</scope>
    <source>
        <strain evidence="1">CLA-AA-H227</strain>
    </source>
</reference>
<organism evidence="1 2">
    <name type="scientific">Robertmurraya yapensis</name>
    <name type="common">ex Hitch et al 2024</name>
    <dbReference type="NCBI Taxonomy" id="3133160"/>
    <lineage>
        <taxon>Bacteria</taxon>
        <taxon>Bacillati</taxon>
        <taxon>Bacillota</taxon>
        <taxon>Bacilli</taxon>
        <taxon>Bacillales</taxon>
        <taxon>Bacillaceae</taxon>
        <taxon>Robertmurraya</taxon>
    </lineage>
</organism>
<dbReference type="EMBL" id="JBBMEW010000003">
    <property type="protein sequence ID" value="MEQ2526279.1"/>
    <property type="molecule type" value="Genomic_DNA"/>
</dbReference>